<dbReference type="InterPro" id="IPR007480">
    <property type="entry name" value="DUF529"/>
</dbReference>
<dbReference type="Proteomes" id="UP000031512">
    <property type="component" value="Unassembled WGS sequence"/>
</dbReference>
<accession>L1LBC7</accession>
<protein>
    <submittedName>
        <fullName evidence="2">Signal peptide containing protein</fullName>
    </submittedName>
</protein>
<feature type="chain" id="PRO_5003952245" evidence="1">
    <location>
        <begin position="19"/>
        <end position="285"/>
    </location>
</feature>
<dbReference type="AlphaFoldDB" id="L1LBC7"/>
<proteinExistence type="predicted"/>
<comment type="caution">
    <text evidence="2">The sequence shown here is derived from an EMBL/GenBank/DDBJ whole genome shotgun (WGS) entry which is preliminary data.</text>
</comment>
<keyword evidence="3" id="KW-1185">Reference proteome</keyword>
<dbReference type="VEuPathDB" id="PiroplasmaDB:BEWA_049350"/>
<keyword evidence="1" id="KW-0732">Signal</keyword>
<feature type="signal peptide" evidence="1">
    <location>
        <begin position="1"/>
        <end position="18"/>
    </location>
</feature>
<dbReference type="RefSeq" id="XP_004831920.1">
    <property type="nucleotide sequence ID" value="XM_004831863.1"/>
</dbReference>
<dbReference type="KEGG" id="beq:BEWA_049350"/>
<reference evidence="2 3" key="1">
    <citation type="journal article" date="2012" name="BMC Genomics">
        <title>Comparative genomic analysis and phylogenetic position of Theileria equi.</title>
        <authorList>
            <person name="Kappmeyer L.S."/>
            <person name="Thiagarajan M."/>
            <person name="Herndon D.R."/>
            <person name="Ramsay J.D."/>
            <person name="Caler E."/>
            <person name="Djikeng A."/>
            <person name="Gillespie J.J."/>
            <person name="Lau A.O."/>
            <person name="Roalson E.H."/>
            <person name="Silva J.C."/>
            <person name="Silva M.G."/>
            <person name="Suarez C.E."/>
            <person name="Ueti M.W."/>
            <person name="Nene V.M."/>
            <person name="Mealey R.H."/>
            <person name="Knowles D.P."/>
            <person name="Brayton K.A."/>
        </authorList>
    </citation>
    <scope>NUCLEOTIDE SEQUENCE [LARGE SCALE GENOMIC DNA]</scope>
    <source>
        <strain evidence="2 3">WA</strain>
    </source>
</reference>
<dbReference type="Pfam" id="PF04385">
    <property type="entry name" value="FAINT"/>
    <property type="match status" value="2"/>
</dbReference>
<name>L1LBC7_THEEQ</name>
<sequence length="285" mass="31625">MRVLAVLWMVFLVGLCHCGGDDSLRKEMVDVSLDLLNPDLGSVHVRGDDKDGLAKRVFTPKDGFAMTKVVIRGDLIWKAKKAGEKCTLVESYSKGDSILVYLKVDTATGLDLKYLERVNGKWKDVTTTEFYQKVGGMREKKEEHEQLLDALKKQYKYATPSTLDLSNPDTSKFDVHTETESGASFKTVTPKDTSLDTSKITTVVDGEKEVWKGVDKEHALSVLVYYAKGDSSLITIGISKGSGSKLDFKHFEKVGGEWVSIDKEDYDQKLKDLKSGVTNPTTLPS</sequence>
<organism evidence="2 3">
    <name type="scientific">Theileria equi strain WA</name>
    <dbReference type="NCBI Taxonomy" id="1537102"/>
    <lineage>
        <taxon>Eukaryota</taxon>
        <taxon>Sar</taxon>
        <taxon>Alveolata</taxon>
        <taxon>Apicomplexa</taxon>
        <taxon>Aconoidasida</taxon>
        <taxon>Piroplasmida</taxon>
        <taxon>Theileriidae</taxon>
        <taxon>Theileria</taxon>
    </lineage>
</organism>
<gene>
    <name evidence="2" type="ORF">BEWA_049350</name>
</gene>
<evidence type="ECO:0000313" key="3">
    <source>
        <dbReference type="Proteomes" id="UP000031512"/>
    </source>
</evidence>
<dbReference type="EMBL" id="ACOU01000007">
    <property type="protein sequence ID" value="EKX72468.1"/>
    <property type="molecule type" value="Genomic_DNA"/>
</dbReference>
<evidence type="ECO:0000313" key="2">
    <source>
        <dbReference type="EMBL" id="EKX72468.1"/>
    </source>
</evidence>
<evidence type="ECO:0000256" key="1">
    <source>
        <dbReference type="SAM" id="SignalP"/>
    </source>
</evidence>
<dbReference type="GeneID" id="15804133"/>